<dbReference type="Proteomes" id="UP001549321">
    <property type="component" value="Unassembled WGS sequence"/>
</dbReference>
<keyword evidence="4" id="KW-1185">Reference proteome</keyword>
<sequence length="126" mass="13363">MASSSTDSTPFEILIVEDEYLIGMELVQILEDSGYVVVGPIATVSAAVATIERNAPSACILDVNLRGEISAPVADCLKAKHVPFFLSSGYKQETINQEPAFSGITNIGKPAKPEQLVSALDLLLKA</sequence>
<protein>
    <submittedName>
        <fullName evidence="3">DNA-binding response OmpR family regulator</fullName>
    </submittedName>
</protein>
<feature type="domain" description="Response regulatory" evidence="2">
    <location>
        <begin position="12"/>
        <end position="124"/>
    </location>
</feature>
<name>A0ABV2QYX7_9HYPH</name>
<evidence type="ECO:0000256" key="1">
    <source>
        <dbReference type="PROSITE-ProRule" id="PRU00169"/>
    </source>
</evidence>
<keyword evidence="3" id="KW-0238">DNA-binding</keyword>
<organism evidence="3 4">
    <name type="scientific">Kaistia defluvii</name>
    <dbReference type="NCBI Taxonomy" id="410841"/>
    <lineage>
        <taxon>Bacteria</taxon>
        <taxon>Pseudomonadati</taxon>
        <taxon>Pseudomonadota</taxon>
        <taxon>Alphaproteobacteria</taxon>
        <taxon>Hyphomicrobiales</taxon>
        <taxon>Kaistiaceae</taxon>
        <taxon>Kaistia</taxon>
    </lineage>
</organism>
<dbReference type="PROSITE" id="PS50110">
    <property type="entry name" value="RESPONSE_REGULATORY"/>
    <property type="match status" value="1"/>
</dbReference>
<dbReference type="Gene3D" id="3.40.50.2300">
    <property type="match status" value="1"/>
</dbReference>
<dbReference type="EMBL" id="JBEPSM010000001">
    <property type="protein sequence ID" value="MET4634199.1"/>
    <property type="molecule type" value="Genomic_DNA"/>
</dbReference>
<reference evidence="3 4" key="1">
    <citation type="submission" date="2024-06" db="EMBL/GenBank/DDBJ databases">
        <title>Sorghum-associated microbial communities from plants grown in Nebraska, USA.</title>
        <authorList>
            <person name="Schachtman D."/>
        </authorList>
    </citation>
    <scope>NUCLEOTIDE SEQUENCE [LARGE SCALE GENOMIC DNA]</scope>
    <source>
        <strain evidence="3 4">3207</strain>
    </source>
</reference>
<proteinExistence type="predicted"/>
<evidence type="ECO:0000313" key="4">
    <source>
        <dbReference type="Proteomes" id="UP001549321"/>
    </source>
</evidence>
<accession>A0ABV2QYX7</accession>
<feature type="modified residue" description="4-aspartylphosphate" evidence="1">
    <location>
        <position position="62"/>
    </location>
</feature>
<comment type="caution">
    <text evidence="3">The sequence shown here is derived from an EMBL/GenBank/DDBJ whole genome shotgun (WGS) entry which is preliminary data.</text>
</comment>
<dbReference type="Pfam" id="PF00072">
    <property type="entry name" value="Response_reg"/>
    <property type="match status" value="1"/>
</dbReference>
<dbReference type="GO" id="GO:0003677">
    <property type="term" value="F:DNA binding"/>
    <property type="evidence" value="ECO:0007669"/>
    <property type="project" value="UniProtKB-KW"/>
</dbReference>
<evidence type="ECO:0000259" key="2">
    <source>
        <dbReference type="PROSITE" id="PS50110"/>
    </source>
</evidence>
<dbReference type="SUPFAM" id="SSF52172">
    <property type="entry name" value="CheY-like"/>
    <property type="match status" value="1"/>
</dbReference>
<keyword evidence="1" id="KW-0597">Phosphoprotein</keyword>
<evidence type="ECO:0000313" key="3">
    <source>
        <dbReference type="EMBL" id="MET4634199.1"/>
    </source>
</evidence>
<dbReference type="SMART" id="SM00448">
    <property type="entry name" value="REC"/>
    <property type="match status" value="1"/>
</dbReference>
<dbReference type="InterPro" id="IPR001789">
    <property type="entry name" value="Sig_transdc_resp-reg_receiver"/>
</dbReference>
<dbReference type="RefSeq" id="WP_354550856.1">
    <property type="nucleotide sequence ID" value="NZ_JBEPSM010000001.1"/>
</dbReference>
<dbReference type="InterPro" id="IPR011006">
    <property type="entry name" value="CheY-like_superfamily"/>
</dbReference>
<gene>
    <name evidence="3" type="ORF">ABIE08_002112</name>
</gene>